<dbReference type="Pfam" id="PF00193">
    <property type="entry name" value="Xlink"/>
    <property type="match status" value="2"/>
</dbReference>
<dbReference type="InterPro" id="IPR036179">
    <property type="entry name" value="Ig-like_dom_sf"/>
</dbReference>
<sequence>MILNIKHILWLCSSNGLSIIKPITGSLSGKVNLPCFFSTIPTSAPVITPNGTIIYSQDYLRIKWTKIDEGVESTVLVAQNGIIKIGSSYRNRVSVPSHPEDVGDASLTMVKLRASDTGTYRCEVVYGIEDTQDTVDLDVSGVVFHYRAKTSRYTLDYDNAVKTCKDVGATIATYDQLKAAYEDGFDQCDAGWIADQTVRYPIIKPRQGCYGNLKSKPGIRSYGTRKPTETYDVYCYVDKLEGDVFYAPVGNKMTLDEASEECKKRNSVLASPGQLHAAWRMGLDKCDYGWLSDGSVRHPVAVPRMQCGGGLLGVRTMYKYRNQTGFPEPPNKHGAYCFKGKT</sequence>
<dbReference type="PROSITE" id="PS50835">
    <property type="entry name" value="IG_LIKE"/>
    <property type="match status" value="1"/>
</dbReference>
<keyword evidence="10" id="KW-0325">Glycoprotein</keyword>
<dbReference type="PROSITE" id="PS01241">
    <property type="entry name" value="LINK_1"/>
    <property type="match status" value="1"/>
</dbReference>
<dbReference type="PROSITE" id="PS50963">
    <property type="entry name" value="LINK_2"/>
    <property type="match status" value="2"/>
</dbReference>
<reference evidence="15" key="3">
    <citation type="submission" date="2025-09" db="UniProtKB">
        <authorList>
            <consortium name="Ensembl"/>
        </authorList>
    </citation>
    <scope>IDENTIFICATION</scope>
</reference>
<dbReference type="GO" id="GO:0001501">
    <property type="term" value="P:skeletal system development"/>
    <property type="evidence" value="ECO:0007669"/>
    <property type="project" value="TreeGrafter"/>
</dbReference>
<keyword evidence="5" id="KW-0732">Signal</keyword>
<evidence type="ECO:0000256" key="4">
    <source>
        <dbReference type="ARBA" id="ARBA00022536"/>
    </source>
</evidence>
<dbReference type="InterPro" id="IPR013106">
    <property type="entry name" value="Ig_V-set"/>
</dbReference>
<feature type="disulfide bond" evidence="12">
    <location>
        <begin position="188"/>
        <end position="209"/>
    </location>
</feature>
<dbReference type="SUPFAM" id="SSF56436">
    <property type="entry name" value="C-type lectin-like"/>
    <property type="match status" value="2"/>
</dbReference>
<reference evidence="15" key="2">
    <citation type="submission" date="2025-08" db="UniProtKB">
        <authorList>
            <consortium name="Ensembl"/>
        </authorList>
    </citation>
    <scope>IDENTIFICATION</scope>
</reference>
<evidence type="ECO:0000256" key="6">
    <source>
        <dbReference type="ARBA" id="ARBA00022737"/>
    </source>
</evidence>
<dbReference type="InterPro" id="IPR000538">
    <property type="entry name" value="Link_dom"/>
</dbReference>
<evidence type="ECO:0000256" key="11">
    <source>
        <dbReference type="ARBA" id="ARBA00023319"/>
    </source>
</evidence>
<evidence type="ECO:0000256" key="12">
    <source>
        <dbReference type="PROSITE-ProRule" id="PRU00323"/>
    </source>
</evidence>
<dbReference type="GO" id="GO:0072534">
    <property type="term" value="C:perineuronal net"/>
    <property type="evidence" value="ECO:0007669"/>
    <property type="project" value="TreeGrafter"/>
</dbReference>
<dbReference type="InterPro" id="IPR016186">
    <property type="entry name" value="C-type_lectin-like/link_sf"/>
</dbReference>
<dbReference type="InterPro" id="IPR016187">
    <property type="entry name" value="CTDL_fold"/>
</dbReference>
<dbReference type="CDD" id="cd03517">
    <property type="entry name" value="Link_domain_CSPGs_modules_1_3"/>
    <property type="match status" value="1"/>
</dbReference>
<evidence type="ECO:0000256" key="9">
    <source>
        <dbReference type="ARBA" id="ARBA00023157"/>
    </source>
</evidence>
<dbReference type="Ensembl" id="ENSCSET00000019187.1">
    <property type="protein sequence ID" value="ENSCSEP00000018953.1"/>
    <property type="gene ID" value="ENSCSEG00000012133.1"/>
</dbReference>
<feature type="domain" description="Link" evidence="14">
    <location>
        <begin position="242"/>
        <end position="339"/>
    </location>
</feature>
<feature type="domain" description="Link" evidence="14">
    <location>
        <begin position="142"/>
        <end position="237"/>
    </location>
</feature>
<dbReference type="STRING" id="244447.ENSCSEP00000018953"/>
<dbReference type="SMART" id="SM00406">
    <property type="entry name" value="IGv"/>
    <property type="match status" value="1"/>
</dbReference>
<dbReference type="PRINTS" id="PR01265">
    <property type="entry name" value="LINKMODULE"/>
</dbReference>
<keyword evidence="16" id="KW-1185">Reference proteome</keyword>
<dbReference type="SUPFAM" id="SSF48726">
    <property type="entry name" value="Immunoglobulin"/>
    <property type="match status" value="1"/>
</dbReference>
<evidence type="ECO:0000256" key="3">
    <source>
        <dbReference type="ARBA" id="ARBA00022530"/>
    </source>
</evidence>
<dbReference type="CDD" id="cd03520">
    <property type="entry name" value="Link_domain_CSPGs_modules_2_4"/>
    <property type="match status" value="1"/>
</dbReference>
<name>A0A3P8VUP8_CYNSE</name>
<keyword evidence="6" id="KW-0677">Repeat</keyword>
<keyword evidence="7" id="KW-0106">Calcium</keyword>
<dbReference type="FunFam" id="3.10.100.10:FF:000011">
    <property type="entry name" value="Aggrecan core protein"/>
    <property type="match status" value="1"/>
</dbReference>
<dbReference type="InterPro" id="IPR050691">
    <property type="entry name" value="Hyaluronan_bind_Proteoglycan"/>
</dbReference>
<feature type="disulfide bond" evidence="12">
    <location>
        <begin position="286"/>
        <end position="307"/>
    </location>
</feature>
<evidence type="ECO:0000259" key="14">
    <source>
        <dbReference type="PROSITE" id="PS50963"/>
    </source>
</evidence>
<evidence type="ECO:0000313" key="15">
    <source>
        <dbReference type="Ensembl" id="ENSCSEP00000018953.1"/>
    </source>
</evidence>
<evidence type="ECO:0000256" key="1">
    <source>
        <dbReference type="ARBA" id="ARBA00004498"/>
    </source>
</evidence>
<dbReference type="Gene3D" id="2.60.40.10">
    <property type="entry name" value="Immunoglobulins"/>
    <property type="match status" value="1"/>
</dbReference>
<dbReference type="GeneTree" id="ENSGT00940000156102"/>
<dbReference type="OMA" id="MPTINAN"/>
<dbReference type="InterPro" id="IPR013783">
    <property type="entry name" value="Ig-like_fold"/>
</dbReference>
<dbReference type="GO" id="GO:0010001">
    <property type="term" value="P:glial cell differentiation"/>
    <property type="evidence" value="ECO:0007669"/>
    <property type="project" value="TreeGrafter"/>
</dbReference>
<dbReference type="FunFam" id="3.10.100.10:FF:000002">
    <property type="entry name" value="Hyaluronan proteoglycan link protein 1"/>
    <property type="match status" value="1"/>
</dbReference>
<dbReference type="GO" id="GO:0005615">
    <property type="term" value="C:extracellular space"/>
    <property type="evidence" value="ECO:0007669"/>
    <property type="project" value="TreeGrafter"/>
</dbReference>
<dbReference type="InParanoid" id="A0A3P8VUP8"/>
<reference evidence="15 16" key="1">
    <citation type="journal article" date="2014" name="Nat. Genet.">
        <title>Whole-genome sequence of a flatfish provides insights into ZW sex chromosome evolution and adaptation to a benthic lifestyle.</title>
        <authorList>
            <person name="Chen S."/>
            <person name="Zhang G."/>
            <person name="Shao C."/>
            <person name="Huang Q."/>
            <person name="Liu G."/>
            <person name="Zhang P."/>
            <person name="Song W."/>
            <person name="An N."/>
            <person name="Chalopin D."/>
            <person name="Volff J.N."/>
            <person name="Hong Y."/>
            <person name="Li Q."/>
            <person name="Sha Z."/>
            <person name="Zhou H."/>
            <person name="Xie M."/>
            <person name="Yu Q."/>
            <person name="Liu Y."/>
            <person name="Xiang H."/>
            <person name="Wang N."/>
            <person name="Wu K."/>
            <person name="Yang C."/>
            <person name="Zhou Q."/>
            <person name="Liao X."/>
            <person name="Yang L."/>
            <person name="Hu Q."/>
            <person name="Zhang J."/>
            <person name="Meng L."/>
            <person name="Jin L."/>
            <person name="Tian Y."/>
            <person name="Lian J."/>
            <person name="Yang J."/>
            <person name="Miao G."/>
            <person name="Liu S."/>
            <person name="Liang Z."/>
            <person name="Yan F."/>
            <person name="Li Y."/>
            <person name="Sun B."/>
            <person name="Zhang H."/>
            <person name="Zhang J."/>
            <person name="Zhu Y."/>
            <person name="Du M."/>
            <person name="Zhao Y."/>
            <person name="Schartl M."/>
            <person name="Tang Q."/>
            <person name="Wang J."/>
        </authorList>
    </citation>
    <scope>NUCLEOTIDE SEQUENCE</scope>
</reference>
<dbReference type="GO" id="GO:0005540">
    <property type="term" value="F:hyaluronic acid binding"/>
    <property type="evidence" value="ECO:0007669"/>
    <property type="project" value="InterPro"/>
</dbReference>
<comment type="caution">
    <text evidence="12">Lacks conserved residue(s) required for the propagation of feature annotation.</text>
</comment>
<keyword evidence="4" id="KW-0245">EGF-like domain</keyword>
<dbReference type="GO" id="GO:0007155">
    <property type="term" value="P:cell adhesion"/>
    <property type="evidence" value="ECO:0007669"/>
    <property type="project" value="InterPro"/>
</dbReference>
<feature type="domain" description="Ig-like" evidence="13">
    <location>
        <begin position="25"/>
        <end position="140"/>
    </location>
</feature>
<dbReference type="GO" id="GO:0007417">
    <property type="term" value="P:central nervous system development"/>
    <property type="evidence" value="ECO:0007669"/>
    <property type="project" value="TreeGrafter"/>
</dbReference>
<keyword evidence="8" id="KW-0654">Proteoglycan</keyword>
<dbReference type="InterPro" id="IPR003599">
    <property type="entry name" value="Ig_sub"/>
</dbReference>
<evidence type="ECO:0000313" key="16">
    <source>
        <dbReference type="Proteomes" id="UP000265120"/>
    </source>
</evidence>
<keyword evidence="3" id="KW-0272">Extracellular matrix</keyword>
<keyword evidence="11" id="KW-0393">Immunoglobulin domain</keyword>
<dbReference type="GO" id="GO:0002052">
    <property type="term" value="P:positive regulation of neuroblast proliferation"/>
    <property type="evidence" value="ECO:0007669"/>
    <property type="project" value="TreeGrafter"/>
</dbReference>
<dbReference type="GO" id="GO:0045202">
    <property type="term" value="C:synapse"/>
    <property type="evidence" value="ECO:0007669"/>
    <property type="project" value="TreeGrafter"/>
</dbReference>
<evidence type="ECO:0000256" key="8">
    <source>
        <dbReference type="ARBA" id="ARBA00022974"/>
    </source>
</evidence>
<evidence type="ECO:0000256" key="10">
    <source>
        <dbReference type="ARBA" id="ARBA00023180"/>
    </source>
</evidence>
<organism evidence="15 16">
    <name type="scientific">Cynoglossus semilaevis</name>
    <name type="common">Tongue sole</name>
    <dbReference type="NCBI Taxonomy" id="244447"/>
    <lineage>
        <taxon>Eukaryota</taxon>
        <taxon>Metazoa</taxon>
        <taxon>Chordata</taxon>
        <taxon>Craniata</taxon>
        <taxon>Vertebrata</taxon>
        <taxon>Euteleostomi</taxon>
        <taxon>Actinopterygii</taxon>
        <taxon>Neopterygii</taxon>
        <taxon>Teleostei</taxon>
        <taxon>Neoteleostei</taxon>
        <taxon>Acanthomorphata</taxon>
        <taxon>Carangaria</taxon>
        <taxon>Pleuronectiformes</taxon>
        <taxon>Pleuronectoidei</taxon>
        <taxon>Cynoglossidae</taxon>
        <taxon>Cynoglossinae</taxon>
        <taxon>Cynoglossus</taxon>
    </lineage>
</organism>
<dbReference type="SMART" id="SM00409">
    <property type="entry name" value="IG"/>
    <property type="match status" value="1"/>
</dbReference>
<protein>
    <submittedName>
        <fullName evidence="15">Versican a</fullName>
    </submittedName>
</protein>
<dbReference type="InterPro" id="IPR007110">
    <property type="entry name" value="Ig-like_dom"/>
</dbReference>
<evidence type="ECO:0000256" key="2">
    <source>
        <dbReference type="ARBA" id="ARBA00022525"/>
    </source>
</evidence>
<evidence type="ECO:0000256" key="5">
    <source>
        <dbReference type="ARBA" id="ARBA00022729"/>
    </source>
</evidence>
<dbReference type="Gene3D" id="3.10.100.10">
    <property type="entry name" value="Mannose-Binding Protein A, subunit A"/>
    <property type="match status" value="2"/>
</dbReference>
<proteinExistence type="predicted"/>
<dbReference type="PANTHER" id="PTHR22804:SF6">
    <property type="entry name" value="VERSICAN CORE PROTEIN"/>
    <property type="match status" value="1"/>
</dbReference>
<dbReference type="AlphaFoldDB" id="A0A3P8VUP8"/>
<accession>A0A3P8VUP8</accession>
<keyword evidence="2" id="KW-0964">Secreted</keyword>
<comment type="subcellular location">
    <subcellularLocation>
        <location evidence="1">Secreted</location>
        <location evidence="1">Extracellular space</location>
        <location evidence="1">Extracellular matrix</location>
    </subcellularLocation>
</comment>
<dbReference type="PANTHER" id="PTHR22804">
    <property type="entry name" value="AGGRECAN/VERSICAN PROTEOGLYCAN"/>
    <property type="match status" value="1"/>
</dbReference>
<keyword evidence="9 12" id="KW-1015">Disulfide bond</keyword>
<dbReference type="Proteomes" id="UP000265120">
    <property type="component" value="Chromosome Z"/>
</dbReference>
<dbReference type="SMART" id="SM00445">
    <property type="entry name" value="LINK"/>
    <property type="match status" value="2"/>
</dbReference>
<evidence type="ECO:0000259" key="13">
    <source>
        <dbReference type="PROSITE" id="PS50835"/>
    </source>
</evidence>
<dbReference type="Pfam" id="PF07686">
    <property type="entry name" value="V-set"/>
    <property type="match status" value="1"/>
</dbReference>
<evidence type="ECO:0000256" key="7">
    <source>
        <dbReference type="ARBA" id="ARBA00022837"/>
    </source>
</evidence>